<evidence type="ECO:0000256" key="1">
    <source>
        <dbReference type="SAM" id="MobiDB-lite"/>
    </source>
</evidence>
<organism evidence="2 3">
    <name type="scientific">Luteolibacter luteus</name>
    <dbReference type="NCBI Taxonomy" id="2728835"/>
    <lineage>
        <taxon>Bacteria</taxon>
        <taxon>Pseudomonadati</taxon>
        <taxon>Verrucomicrobiota</taxon>
        <taxon>Verrucomicrobiia</taxon>
        <taxon>Verrucomicrobiales</taxon>
        <taxon>Verrucomicrobiaceae</taxon>
        <taxon>Luteolibacter</taxon>
    </lineage>
</organism>
<protein>
    <submittedName>
        <fullName evidence="2">Uncharacterized protein</fullName>
    </submittedName>
</protein>
<feature type="region of interest" description="Disordered" evidence="1">
    <location>
        <begin position="255"/>
        <end position="280"/>
    </location>
</feature>
<dbReference type="EMBL" id="CP051774">
    <property type="protein sequence ID" value="QJE99124.1"/>
    <property type="molecule type" value="Genomic_DNA"/>
</dbReference>
<gene>
    <name evidence="2" type="ORF">HHL09_26205</name>
</gene>
<evidence type="ECO:0000313" key="3">
    <source>
        <dbReference type="Proteomes" id="UP000501812"/>
    </source>
</evidence>
<reference evidence="2 3" key="1">
    <citation type="submission" date="2020-04" db="EMBL/GenBank/DDBJ databases">
        <title>Luteolibacter sp. G-1-1-1 isolated from soil.</title>
        <authorList>
            <person name="Dahal R.H."/>
        </authorList>
    </citation>
    <scope>NUCLEOTIDE SEQUENCE [LARGE SCALE GENOMIC DNA]</scope>
    <source>
        <strain evidence="2 3">G-1-1-1</strain>
    </source>
</reference>
<dbReference type="RefSeq" id="WP_169457610.1">
    <property type="nucleotide sequence ID" value="NZ_CP051774.1"/>
</dbReference>
<keyword evidence="3" id="KW-1185">Reference proteome</keyword>
<proteinExistence type="predicted"/>
<feature type="compositionally biased region" description="Basic and acidic residues" evidence="1">
    <location>
        <begin position="268"/>
        <end position="280"/>
    </location>
</feature>
<accession>A0A858RRF5</accession>
<dbReference type="KEGG" id="luo:HHL09_26205"/>
<dbReference type="AlphaFoldDB" id="A0A858RRF5"/>
<dbReference type="Proteomes" id="UP000501812">
    <property type="component" value="Chromosome"/>
</dbReference>
<name>A0A858RRF5_9BACT</name>
<sequence length="296" mass="32214">MSEIQDSGVSAGAAVSTVVPEAGGSAGAPPALPASPAGFFRDEYATEGRFREGWAEKFSELGLHRLASKAATAKDEATLFRMLDDTIGHASKRAMTRPGERASEQELAEYRRATGAPEASDGYAFLSEGLPEGATRDELMAGKVESLLHKHHAPRELAGELASLYMEAVGGMQQRGAQVMEARIAEREAGTTELLREQYGEDFERMNAATKEFLASHDVDVSDPLMRYALLHPQLARIVNEARLAGKERGLPGVGRGIFSGSGSPREQAQKIMREDPQWRKNPAKFERVRELYARG</sequence>
<evidence type="ECO:0000313" key="2">
    <source>
        <dbReference type="EMBL" id="QJE99124.1"/>
    </source>
</evidence>